<feature type="transmembrane region" description="Helical" evidence="2">
    <location>
        <begin position="363"/>
        <end position="387"/>
    </location>
</feature>
<dbReference type="SMART" id="SM00320">
    <property type="entry name" value="WD40"/>
    <property type="match status" value="5"/>
</dbReference>
<dbReference type="PROSITE" id="PS50011">
    <property type="entry name" value="PROTEIN_KINASE_DOM"/>
    <property type="match status" value="1"/>
</dbReference>
<name>A0A5R8YZH3_9ACTN</name>
<dbReference type="Pfam" id="PF20703">
    <property type="entry name" value="nSTAND1"/>
    <property type="match status" value="1"/>
</dbReference>
<accession>A0A5R8YZH3</accession>
<keyword evidence="1" id="KW-0853">WD repeat</keyword>
<sequence length="1218" mass="129210">MGDARMALAAPLLPEDPERLGGYWLAGRLGAGGQGVVYEAYDSGGSRVAVKVLHGEAARDQELRGRFGREATAARRVASFCTARVLDAQLDGGQPYIVSEYVEGPSLRRAVRQEGRRFAGDDLHRLATGVATALAAIHDAGVIHRDLKPDNVLLGPDGPRVIDFGVARTLEMSLTASGLVAGTPTYMAPEVFTGRRAGTPADVFAWGGVVVFAATGADPFEAESLGGVMHRVLSVDPDLTLLPEPLRPLVAAALRKDPAERPTARDLLIALVSGFRGFQGDLLALGSAEAGLLGRDGDREPGLGVLAEEVYAGLGPAAQAIVPDMLLRMIAVDEHGDESTRRVNRAELLEGHPAEERAAVEQVLAALAQAGLLAGAGGLVTLASPALPKAWPRLRAWVDEERDGLRGHVELAAAAHRWRGDGRKDADLLQGARLDAALAWAAGGRRLLVLNALEREYLAAGSALVRRRANQRRLLTLVLAVLLVLSVAGGGLSVYQGRRIAGQRDQATGRQVASLAGTLRTTDPGIAMLLTVAGWRLAPGADTRSALTTSLYQPETAVFQDPQATGTTLRALSGDGRVLASVSADGVRLYDVRTGRRTGGLAATGIGAGELLQSVALSPTGRYLAAALGAKVVVWDARTGKRIREYDPQAGDPAKPEDRRSIVDFLLEFGDDDATLVVHEGQGLFLWNIGSGRVLPHWELGHAAVASSGRLAAYAVEGGEPGIHLRRLPAGTEDARFRAACPGAPVSLAFSPDGRMLACQSGRSITLVDTATARRLPGELTAAGPVNLDLVSMPVLRYGPDGRLLASFADNRIQVWRVADRHLLLDYRLDGAALDVRFDSDGRSLRYLVDQSVVTVDLGQRLAGGGLPEQPDAATLSPDGRLLAVRMSETGPVRLWDVRGRRFLGEPFREPEPGLDPAGSDPPRFSRDARLLLTGDGTRAYTVWDVAARRVLRTITATKDLRLESAALSPDGRTLVAEMTPRVIRSASQEDERWMRLWDVLTGAVRTTVRLAAPAGPYVFSPDGRYMAPTGAGLGRFVDAASARPFGGNYDLSSQGGSTFGELAFAPDGRLMALGDGMGRIALWSTRGPAPRPPVLHGVLEPVGAMAFAPDGRVLATGGEEGTVQLWDVAAGRRLGPAVDLYGSEILSLAFSPDGTTLYAADRSGGVHDYPVAPERIAARVCARVGHTLPERDWRTYLPDVPYRDVCRAASQFEDEAG</sequence>
<gene>
    <name evidence="4" type="ORF">FED44_18725</name>
</gene>
<feature type="transmembrane region" description="Helical" evidence="2">
    <location>
        <begin position="474"/>
        <end position="495"/>
    </location>
</feature>
<dbReference type="PROSITE" id="PS00108">
    <property type="entry name" value="PROTEIN_KINASE_ST"/>
    <property type="match status" value="1"/>
</dbReference>
<dbReference type="Gene3D" id="2.130.10.10">
    <property type="entry name" value="YVTN repeat-like/Quinoprotein amine dehydrogenase"/>
    <property type="match status" value="4"/>
</dbReference>
<dbReference type="InterPro" id="IPR011044">
    <property type="entry name" value="Quino_amine_DH_bsu"/>
</dbReference>
<dbReference type="Gene3D" id="3.30.200.20">
    <property type="entry name" value="Phosphorylase Kinase, domain 1"/>
    <property type="match status" value="1"/>
</dbReference>
<evidence type="ECO:0000256" key="2">
    <source>
        <dbReference type="SAM" id="Phobius"/>
    </source>
</evidence>
<proteinExistence type="predicted"/>
<feature type="repeat" description="WD" evidence="1">
    <location>
        <begin position="1096"/>
        <end position="1137"/>
    </location>
</feature>
<keyword evidence="5" id="KW-1185">Reference proteome</keyword>
<dbReference type="PROSITE" id="PS50082">
    <property type="entry name" value="WD_REPEATS_2"/>
    <property type="match status" value="1"/>
</dbReference>
<dbReference type="SUPFAM" id="SSF50998">
    <property type="entry name" value="Quinoprotein alcohol dehydrogenase-like"/>
    <property type="match status" value="1"/>
</dbReference>
<evidence type="ECO:0000313" key="5">
    <source>
        <dbReference type="Proteomes" id="UP000309033"/>
    </source>
</evidence>
<dbReference type="InterPro" id="IPR000719">
    <property type="entry name" value="Prot_kinase_dom"/>
</dbReference>
<dbReference type="SUPFAM" id="SSF50969">
    <property type="entry name" value="YVTN repeat-like/Quinoprotein amine dehydrogenase"/>
    <property type="match status" value="1"/>
</dbReference>
<dbReference type="AlphaFoldDB" id="A0A5R8YZH3"/>
<dbReference type="InterPro" id="IPR011009">
    <property type="entry name" value="Kinase-like_dom_sf"/>
</dbReference>
<evidence type="ECO:0000313" key="4">
    <source>
        <dbReference type="EMBL" id="TLP58870.1"/>
    </source>
</evidence>
<dbReference type="PANTHER" id="PTHR19879">
    <property type="entry name" value="TRANSCRIPTION INITIATION FACTOR TFIID"/>
    <property type="match status" value="1"/>
</dbReference>
<dbReference type="InterPro" id="IPR015943">
    <property type="entry name" value="WD40/YVTN_repeat-like_dom_sf"/>
</dbReference>
<reference evidence="4" key="1">
    <citation type="submission" date="2019-05" db="EMBL/GenBank/DDBJ databases">
        <title>Isolation, diversity and antifungal activity of Actinobacteria from wheat.</title>
        <authorList>
            <person name="Yu B."/>
        </authorList>
    </citation>
    <scope>NUCLEOTIDE SEQUENCE [LARGE SCALE GENOMIC DNA]</scope>
    <source>
        <strain evidence="4">NEAU-HEGS1-5</strain>
    </source>
</reference>
<dbReference type="EMBL" id="VANP01000006">
    <property type="protein sequence ID" value="TLP58870.1"/>
    <property type="molecule type" value="Genomic_DNA"/>
</dbReference>
<dbReference type="Pfam" id="PF00400">
    <property type="entry name" value="WD40"/>
    <property type="match status" value="1"/>
</dbReference>
<keyword evidence="2" id="KW-0472">Membrane</keyword>
<keyword evidence="2" id="KW-1133">Transmembrane helix</keyword>
<protein>
    <recommendedName>
        <fullName evidence="3">Protein kinase domain-containing protein</fullName>
    </recommendedName>
</protein>
<comment type="caution">
    <text evidence="4">The sequence shown here is derived from an EMBL/GenBank/DDBJ whole genome shotgun (WGS) entry which is preliminary data.</text>
</comment>
<dbReference type="Pfam" id="PF00069">
    <property type="entry name" value="Pkinase"/>
    <property type="match status" value="1"/>
</dbReference>
<organism evidence="4 5">
    <name type="scientific">Microbispora triticiradicis</name>
    <dbReference type="NCBI Taxonomy" id="2200763"/>
    <lineage>
        <taxon>Bacteria</taxon>
        <taxon>Bacillati</taxon>
        <taxon>Actinomycetota</taxon>
        <taxon>Actinomycetes</taxon>
        <taxon>Streptosporangiales</taxon>
        <taxon>Streptosporangiaceae</taxon>
        <taxon>Microbispora</taxon>
    </lineage>
</organism>
<dbReference type="OrthoDB" id="582179at2"/>
<dbReference type="PROSITE" id="PS50294">
    <property type="entry name" value="WD_REPEATS_REGION"/>
    <property type="match status" value="1"/>
</dbReference>
<dbReference type="SUPFAM" id="SSF56112">
    <property type="entry name" value="Protein kinase-like (PK-like)"/>
    <property type="match status" value="1"/>
</dbReference>
<dbReference type="InterPro" id="IPR008271">
    <property type="entry name" value="Ser/Thr_kinase_AS"/>
</dbReference>
<dbReference type="InterPro" id="IPR001680">
    <property type="entry name" value="WD40_rpt"/>
</dbReference>
<dbReference type="Gene3D" id="1.10.510.10">
    <property type="entry name" value="Transferase(Phosphotransferase) domain 1"/>
    <property type="match status" value="1"/>
</dbReference>
<dbReference type="SMART" id="SM00220">
    <property type="entry name" value="S_TKc"/>
    <property type="match status" value="1"/>
</dbReference>
<dbReference type="GO" id="GO:0005524">
    <property type="term" value="F:ATP binding"/>
    <property type="evidence" value="ECO:0007669"/>
    <property type="project" value="InterPro"/>
</dbReference>
<keyword evidence="2" id="KW-0812">Transmembrane</keyword>
<dbReference type="InterPro" id="IPR049052">
    <property type="entry name" value="nSTAND1"/>
</dbReference>
<dbReference type="CDD" id="cd14014">
    <property type="entry name" value="STKc_PknB_like"/>
    <property type="match status" value="1"/>
</dbReference>
<dbReference type="PANTHER" id="PTHR19879:SF9">
    <property type="entry name" value="TRANSCRIPTION INITIATION FACTOR TFIID SUBUNIT 5"/>
    <property type="match status" value="1"/>
</dbReference>
<dbReference type="GO" id="GO:0004672">
    <property type="term" value="F:protein kinase activity"/>
    <property type="evidence" value="ECO:0007669"/>
    <property type="project" value="InterPro"/>
</dbReference>
<dbReference type="InterPro" id="IPR011047">
    <property type="entry name" value="Quinoprotein_ADH-like_sf"/>
</dbReference>
<evidence type="ECO:0000256" key="1">
    <source>
        <dbReference type="PROSITE-ProRule" id="PRU00221"/>
    </source>
</evidence>
<feature type="domain" description="Protein kinase" evidence="3">
    <location>
        <begin position="23"/>
        <end position="276"/>
    </location>
</feature>
<evidence type="ECO:0000259" key="3">
    <source>
        <dbReference type="PROSITE" id="PS50011"/>
    </source>
</evidence>
<dbReference type="Proteomes" id="UP000309033">
    <property type="component" value="Unassembled WGS sequence"/>
</dbReference>